<evidence type="ECO:0000313" key="2">
    <source>
        <dbReference type="EMBL" id="GAA3544509.1"/>
    </source>
</evidence>
<dbReference type="RefSeq" id="WP_344958634.1">
    <property type="nucleotide sequence ID" value="NZ_BAABCX010000003.1"/>
</dbReference>
<dbReference type="EMBL" id="BAABCX010000003">
    <property type="protein sequence ID" value="GAA3544509.1"/>
    <property type="molecule type" value="Genomic_DNA"/>
</dbReference>
<keyword evidence="3" id="KW-1185">Reference proteome</keyword>
<gene>
    <name evidence="2" type="ORF">GCM10022394_25680</name>
</gene>
<organism evidence="2 3">
    <name type="scientific">Zobellella aerophila</name>
    <dbReference type="NCBI Taxonomy" id="870480"/>
    <lineage>
        <taxon>Bacteria</taxon>
        <taxon>Pseudomonadati</taxon>
        <taxon>Pseudomonadota</taxon>
        <taxon>Gammaproteobacteria</taxon>
        <taxon>Aeromonadales</taxon>
        <taxon>Aeromonadaceae</taxon>
        <taxon>Zobellella</taxon>
    </lineage>
</organism>
<feature type="chain" id="PRO_5046847145" description="PEGA domain-containing protein" evidence="1">
    <location>
        <begin position="21"/>
        <end position="126"/>
    </location>
</feature>
<proteinExistence type="predicted"/>
<sequence length="126" mass="13136">MKIKSLLVVTVVASLTTGCASIINGTNDTVSITSDADTSIYVDGNRAGRGDITIPLKRGKTHIITAKKEGCFANSIETQTAFDKTSLLGILIDFGIVSIPLDFAIGGASEISPRIYNVEANCSGNA</sequence>
<feature type="signal peptide" evidence="1">
    <location>
        <begin position="1"/>
        <end position="20"/>
    </location>
</feature>
<evidence type="ECO:0000256" key="1">
    <source>
        <dbReference type="SAM" id="SignalP"/>
    </source>
</evidence>
<protein>
    <recommendedName>
        <fullName evidence="4">PEGA domain-containing protein</fullName>
    </recommendedName>
</protein>
<name>A0ABP6W5F2_9GAMM</name>
<comment type="caution">
    <text evidence="2">The sequence shown here is derived from an EMBL/GenBank/DDBJ whole genome shotgun (WGS) entry which is preliminary data.</text>
</comment>
<dbReference type="Proteomes" id="UP001500795">
    <property type="component" value="Unassembled WGS sequence"/>
</dbReference>
<accession>A0ABP6W5F2</accession>
<evidence type="ECO:0000313" key="3">
    <source>
        <dbReference type="Proteomes" id="UP001500795"/>
    </source>
</evidence>
<keyword evidence="1" id="KW-0732">Signal</keyword>
<evidence type="ECO:0008006" key="4">
    <source>
        <dbReference type="Google" id="ProtNLM"/>
    </source>
</evidence>
<dbReference type="PROSITE" id="PS51257">
    <property type="entry name" value="PROKAR_LIPOPROTEIN"/>
    <property type="match status" value="1"/>
</dbReference>
<reference evidence="3" key="1">
    <citation type="journal article" date="2019" name="Int. J. Syst. Evol. Microbiol.">
        <title>The Global Catalogue of Microorganisms (GCM) 10K type strain sequencing project: providing services to taxonomists for standard genome sequencing and annotation.</title>
        <authorList>
            <consortium name="The Broad Institute Genomics Platform"/>
            <consortium name="The Broad Institute Genome Sequencing Center for Infectious Disease"/>
            <person name="Wu L."/>
            <person name="Ma J."/>
        </authorList>
    </citation>
    <scope>NUCLEOTIDE SEQUENCE [LARGE SCALE GENOMIC DNA]</scope>
    <source>
        <strain evidence="3">JCM 17110</strain>
    </source>
</reference>